<dbReference type="InterPro" id="IPR003347">
    <property type="entry name" value="JmjC_dom"/>
</dbReference>
<dbReference type="AlphaFoldDB" id="A0A1I6Y0L3"/>
<reference evidence="2 5" key="2">
    <citation type="submission" date="2021-02" db="EMBL/GenBank/DDBJ databases">
        <authorList>
            <person name="Vanwijnsberghe S."/>
        </authorList>
    </citation>
    <scope>NUCLEOTIDE SEQUENCE [LARGE SCALE GENOMIC DNA]</scope>
    <source>
        <strain evidence="2 5">R-69658</strain>
    </source>
</reference>
<evidence type="ECO:0000259" key="1">
    <source>
        <dbReference type="PROSITE" id="PS51184"/>
    </source>
</evidence>
<proteinExistence type="predicted"/>
<dbReference type="PROSITE" id="PS51184">
    <property type="entry name" value="JMJC"/>
    <property type="match status" value="1"/>
</dbReference>
<keyword evidence="5" id="KW-1185">Reference proteome</keyword>
<protein>
    <recommendedName>
        <fullName evidence="1">JmjC domain-containing protein</fullName>
    </recommendedName>
</protein>
<feature type="domain" description="JmjC" evidence="1">
    <location>
        <begin position="99"/>
        <end position="262"/>
    </location>
</feature>
<reference evidence="3 4" key="1">
    <citation type="submission" date="2016-10" db="EMBL/GenBank/DDBJ databases">
        <authorList>
            <person name="de Groot N.N."/>
        </authorList>
    </citation>
    <scope>NUCLEOTIDE SEQUENCE [LARGE SCALE GENOMIC DNA]</scope>
    <source>
        <strain evidence="3 4">LMG 27731</strain>
    </source>
</reference>
<dbReference type="EMBL" id="CAJNAU010000050">
    <property type="protein sequence ID" value="CAE6795593.1"/>
    <property type="molecule type" value="Genomic_DNA"/>
</dbReference>
<evidence type="ECO:0000313" key="5">
    <source>
        <dbReference type="Proteomes" id="UP000674425"/>
    </source>
</evidence>
<dbReference type="Proteomes" id="UP000674425">
    <property type="component" value="Unassembled WGS sequence"/>
</dbReference>
<evidence type="ECO:0000313" key="4">
    <source>
        <dbReference type="Proteomes" id="UP000198844"/>
    </source>
</evidence>
<organism evidence="3 4">
    <name type="scientific">Paraburkholderia aspalathi</name>
    <dbReference type="NCBI Taxonomy" id="1324617"/>
    <lineage>
        <taxon>Bacteria</taxon>
        <taxon>Pseudomonadati</taxon>
        <taxon>Pseudomonadota</taxon>
        <taxon>Betaproteobacteria</taxon>
        <taxon>Burkholderiales</taxon>
        <taxon>Burkholderiaceae</taxon>
        <taxon>Paraburkholderia</taxon>
    </lineage>
</organism>
<dbReference type="SUPFAM" id="SSF51197">
    <property type="entry name" value="Clavaminate synthase-like"/>
    <property type="match status" value="1"/>
</dbReference>
<evidence type="ECO:0000313" key="3">
    <source>
        <dbReference type="EMBL" id="SFT44068.1"/>
    </source>
</evidence>
<evidence type="ECO:0000313" key="2">
    <source>
        <dbReference type="EMBL" id="CAE6795593.1"/>
    </source>
</evidence>
<dbReference type="GeneID" id="77195697"/>
<accession>A0A1I6Y0L3</accession>
<dbReference type="Gene3D" id="2.60.120.650">
    <property type="entry name" value="Cupin"/>
    <property type="match status" value="1"/>
</dbReference>
<sequence>MDISTDSAVPEVTLPDKWIDADSSVFRERFDRKSFEVSHRLASHPRFEVPQLIDLAERTLRTRPSDLYYDMGDVAPGQKWRDTNRAFSPLNALRQLEDSNAWFILRDAQRDPAYTELYRHAIAEVKDMVGGGIESKIRNEEIIIFITSPKRVTAYHIDRECNFILQIHGGKDLYVFDREDRQVLPEVEIERFWTNDNNAANYRPELQDRARLYRLVPGNGVHVPVNCPHWLKNDDNISVTLSVNFQFIDSVRRDIYRANYYLRKLGINPSPPGRSAVRDRAKAMAFSTAHAAGRAIKSALQRGG</sequence>
<name>A0A1I6Y0L3_9BURK</name>
<gene>
    <name evidence="2" type="ORF">R69658_04714</name>
    <name evidence="3" type="ORF">SAMN05192563_1001261</name>
</gene>
<dbReference type="EMBL" id="FPBH01000001">
    <property type="protein sequence ID" value="SFT44068.1"/>
    <property type="molecule type" value="Genomic_DNA"/>
</dbReference>
<dbReference type="RefSeq" id="WP_093632545.1">
    <property type="nucleotide sequence ID" value="NZ_CAJNAU010000050.1"/>
</dbReference>
<dbReference type="Proteomes" id="UP000198844">
    <property type="component" value="Unassembled WGS sequence"/>
</dbReference>
<dbReference type="OrthoDB" id="112741at2"/>